<evidence type="ECO:0000313" key="3">
    <source>
        <dbReference type="Proteomes" id="UP000193900"/>
    </source>
</evidence>
<name>A0A1Y5TWE4_9RHOB</name>
<evidence type="ECO:0000313" key="2">
    <source>
        <dbReference type="EMBL" id="SLN75291.1"/>
    </source>
</evidence>
<feature type="coiled-coil region" evidence="1">
    <location>
        <begin position="99"/>
        <end position="229"/>
    </location>
</feature>
<dbReference type="RefSeq" id="WP_159458601.1">
    <property type="nucleotide sequence ID" value="NZ_FWFZ01000034.1"/>
</dbReference>
<organism evidence="2 3">
    <name type="scientific">Roseisalinus antarcticus</name>
    <dbReference type="NCBI Taxonomy" id="254357"/>
    <lineage>
        <taxon>Bacteria</taxon>
        <taxon>Pseudomonadati</taxon>
        <taxon>Pseudomonadota</taxon>
        <taxon>Alphaproteobacteria</taxon>
        <taxon>Rhodobacterales</taxon>
        <taxon>Roseobacteraceae</taxon>
        <taxon>Roseisalinus</taxon>
    </lineage>
</organism>
<sequence>MLFRLRNSTTFAFYLMSAVLILILLPISALPQTTCEQFEIGVRTQLDNDQPIVQVCEIALENGCSLAECADIVPAVCGQNGAGCSEEVVAHILSLNADISRLEAEFSDSAKRAEELRSAVEEAARRNSDLESRIAELEAGQSGEPRIDQLREQLSTAQARIAELEAGGTGGPALSEALARIQTLEADLELAEQQRFLAQQAAAQAANALTEMEVERDAVRAAEESLRRELSNMKTLRDWAASEVHASLEGEVARLSEGGCAPLEVRQSIAGELPVFTVSGQATTDVVASISALDVPEWADFVVEIAATDRAGCAVTIGNFTFLEIADSPEGVTIDGFVELGVATTDLAPASASGCAEIGNLIEINPEFEAYRAATARSMRGAWLADEVQGSLRVVSCVRGGSDTAVYRVSQRPDAFAPYLVFLAGQE</sequence>
<dbReference type="Proteomes" id="UP000193900">
    <property type="component" value="Unassembled WGS sequence"/>
</dbReference>
<dbReference type="AlphaFoldDB" id="A0A1Y5TWE4"/>
<reference evidence="2 3" key="1">
    <citation type="submission" date="2017-03" db="EMBL/GenBank/DDBJ databases">
        <authorList>
            <person name="Afonso C.L."/>
            <person name="Miller P.J."/>
            <person name="Scott M.A."/>
            <person name="Spackman E."/>
            <person name="Goraichik I."/>
            <person name="Dimitrov K.M."/>
            <person name="Suarez D.L."/>
            <person name="Swayne D.E."/>
        </authorList>
    </citation>
    <scope>NUCLEOTIDE SEQUENCE [LARGE SCALE GENOMIC DNA]</scope>
    <source>
        <strain evidence="2 3">CECT 7023</strain>
    </source>
</reference>
<gene>
    <name evidence="2" type="primary">smc_2</name>
    <name evidence="2" type="ORF">ROA7023_03936</name>
</gene>
<evidence type="ECO:0000256" key="1">
    <source>
        <dbReference type="SAM" id="Coils"/>
    </source>
</evidence>
<dbReference type="EMBL" id="FWFZ01000034">
    <property type="protein sequence ID" value="SLN75291.1"/>
    <property type="molecule type" value="Genomic_DNA"/>
</dbReference>
<protein>
    <submittedName>
        <fullName evidence="2">Chromosome partition protein Smc</fullName>
    </submittedName>
</protein>
<proteinExistence type="predicted"/>
<keyword evidence="1" id="KW-0175">Coiled coil</keyword>
<keyword evidence="3" id="KW-1185">Reference proteome</keyword>
<accession>A0A1Y5TWE4</accession>